<reference evidence="1" key="1">
    <citation type="submission" date="2021-05" db="EMBL/GenBank/DDBJ databases">
        <authorList>
            <person name="Pietrasiak N."/>
            <person name="Ward R."/>
            <person name="Stajich J.E."/>
            <person name="Kurbessoian T."/>
        </authorList>
    </citation>
    <scope>NUCLEOTIDE SEQUENCE</scope>
    <source>
        <strain evidence="1">GSE-NOS-MK-12-04C</strain>
    </source>
</reference>
<organism evidence="1 2">
    <name type="scientific">Cyanomargarita calcarea GSE-NOS-MK-12-04C</name>
    <dbReference type="NCBI Taxonomy" id="2839659"/>
    <lineage>
        <taxon>Bacteria</taxon>
        <taxon>Bacillati</taxon>
        <taxon>Cyanobacteriota</taxon>
        <taxon>Cyanophyceae</taxon>
        <taxon>Nostocales</taxon>
        <taxon>Cyanomargaritaceae</taxon>
        <taxon>Cyanomargarita</taxon>
    </lineage>
</organism>
<name>A0A951QTW3_9CYAN</name>
<dbReference type="EMBL" id="JAHHGZ010000052">
    <property type="protein sequence ID" value="MBW4671731.1"/>
    <property type="molecule type" value="Genomic_DNA"/>
</dbReference>
<evidence type="ECO:0000313" key="1">
    <source>
        <dbReference type="EMBL" id="MBW4671731.1"/>
    </source>
</evidence>
<protein>
    <submittedName>
        <fullName evidence="1">Uncharacterized protein</fullName>
    </submittedName>
</protein>
<dbReference type="AlphaFoldDB" id="A0A951QTW3"/>
<proteinExistence type="predicted"/>
<dbReference type="Proteomes" id="UP000729701">
    <property type="component" value="Unassembled WGS sequence"/>
</dbReference>
<evidence type="ECO:0000313" key="2">
    <source>
        <dbReference type="Proteomes" id="UP000729701"/>
    </source>
</evidence>
<sequence>MQADLIGEVAALWFGQEPAREPANIIISIMSLELVKQGLLSIGEAIIEHPASTFGYQEAVKELNEDLYNLMATQARVKPAKQRIIEKEIAILQKWFETKSATSLNNASNDRESIKRIIMVVVKNFYAI</sequence>
<gene>
    <name evidence="1" type="ORF">KME60_30990</name>
</gene>
<reference evidence="1" key="2">
    <citation type="journal article" date="2022" name="Microbiol. Resour. Announc.">
        <title>Metagenome Sequencing to Explore Phylogenomics of Terrestrial Cyanobacteria.</title>
        <authorList>
            <person name="Ward R.D."/>
            <person name="Stajich J.E."/>
            <person name="Johansen J.R."/>
            <person name="Huntemann M."/>
            <person name="Clum A."/>
            <person name="Foster B."/>
            <person name="Foster B."/>
            <person name="Roux S."/>
            <person name="Palaniappan K."/>
            <person name="Varghese N."/>
            <person name="Mukherjee S."/>
            <person name="Reddy T.B.K."/>
            <person name="Daum C."/>
            <person name="Copeland A."/>
            <person name="Chen I.A."/>
            <person name="Ivanova N.N."/>
            <person name="Kyrpides N.C."/>
            <person name="Shapiro N."/>
            <person name="Eloe-Fadrosh E.A."/>
            <person name="Pietrasiak N."/>
        </authorList>
    </citation>
    <scope>NUCLEOTIDE SEQUENCE</scope>
    <source>
        <strain evidence="1">GSE-NOS-MK-12-04C</strain>
    </source>
</reference>
<accession>A0A951QTW3</accession>
<comment type="caution">
    <text evidence="1">The sequence shown here is derived from an EMBL/GenBank/DDBJ whole genome shotgun (WGS) entry which is preliminary data.</text>
</comment>